<dbReference type="InterPro" id="IPR009711">
    <property type="entry name" value="UPF0473"/>
</dbReference>
<dbReference type="OrthoDB" id="2990381at2"/>
<sequence length="102" mass="11911">MDSYQLKDLKPIHLLQNAFGTEIELEDGNSKPITYRILAEFSVKEKFYAVLESVQLNKNEEISLFYINENPQGELELETIMDDDEWEAVAELYDELTVTFDE</sequence>
<dbReference type="EMBL" id="CP034235">
    <property type="protein sequence ID" value="QGQ95481.1"/>
    <property type="molecule type" value="Genomic_DNA"/>
</dbReference>
<keyword evidence="2" id="KW-1185">Reference proteome</keyword>
<reference evidence="2" key="1">
    <citation type="submission" date="2018-11" db="EMBL/GenBank/DDBJ databases">
        <title>Complete genome sequence of Paenibacillus sp. ML311-T8.</title>
        <authorList>
            <person name="Nam Y.-D."/>
            <person name="Kang J."/>
            <person name="Chung W.-H."/>
            <person name="Park Y.S."/>
        </authorList>
    </citation>
    <scope>NUCLEOTIDE SEQUENCE [LARGE SCALE GENOMIC DNA]</scope>
    <source>
        <strain evidence="2">ML311-T8</strain>
    </source>
</reference>
<dbReference type="RefSeq" id="WP_155700518.1">
    <property type="nucleotide sequence ID" value="NZ_CP034235.1"/>
</dbReference>
<protein>
    <submittedName>
        <fullName evidence="1">DUF1292 domain-containing protein</fullName>
    </submittedName>
</protein>
<proteinExistence type="predicted"/>
<dbReference type="Proteomes" id="UP000426246">
    <property type="component" value="Chromosome"/>
</dbReference>
<name>A0A6B8RG96_9BACL</name>
<organism evidence="1 2">
    <name type="scientific">Paenibacillus psychroresistens</name>
    <dbReference type="NCBI Taxonomy" id="1778678"/>
    <lineage>
        <taxon>Bacteria</taxon>
        <taxon>Bacillati</taxon>
        <taxon>Bacillota</taxon>
        <taxon>Bacilli</taxon>
        <taxon>Bacillales</taxon>
        <taxon>Paenibacillaceae</taxon>
        <taxon>Paenibacillus</taxon>
    </lineage>
</organism>
<dbReference type="KEGG" id="ppsc:EHS13_11595"/>
<gene>
    <name evidence="1" type="ORF">EHS13_11595</name>
</gene>
<dbReference type="Pfam" id="PF06949">
    <property type="entry name" value="DUF1292"/>
    <property type="match status" value="1"/>
</dbReference>
<accession>A0A6B8RG96</accession>
<evidence type="ECO:0000313" key="2">
    <source>
        <dbReference type="Proteomes" id="UP000426246"/>
    </source>
</evidence>
<dbReference type="AlphaFoldDB" id="A0A6B8RG96"/>
<evidence type="ECO:0000313" key="1">
    <source>
        <dbReference type="EMBL" id="QGQ95481.1"/>
    </source>
</evidence>